<dbReference type="Pfam" id="PF01844">
    <property type="entry name" value="HNH"/>
    <property type="match status" value="1"/>
</dbReference>
<dbReference type="GO" id="GO:0003676">
    <property type="term" value="F:nucleic acid binding"/>
    <property type="evidence" value="ECO:0007669"/>
    <property type="project" value="InterPro"/>
</dbReference>
<feature type="domain" description="HNH nuclease" evidence="1">
    <location>
        <begin position="84"/>
        <end position="138"/>
    </location>
</feature>
<dbReference type="STRING" id="1458985.BJP34_28775"/>
<dbReference type="SMART" id="SM00507">
    <property type="entry name" value="HNHc"/>
    <property type="match status" value="1"/>
</dbReference>
<dbReference type="GO" id="GO:0004519">
    <property type="term" value="F:endonuclease activity"/>
    <property type="evidence" value="ECO:0007669"/>
    <property type="project" value="InterPro"/>
</dbReference>
<proteinExistence type="predicted"/>
<sequence>MLWNKLQRWGYRRHPNKSKTWVNGKYWGTIGNDNWVFKDGDIYLQKHAWTEIKRHTKVKETRSPYDGDSIYWSIRMGKHPVLTSQKGKLLKRQKGKCAHCGLTFKDRDLMETHHILPRALGGTNKLDNLELLHLHCHDQKHGKNFNIIELDINPW</sequence>
<organism evidence="2 3">
    <name type="scientific">Moorena producens PAL-8-15-08-1</name>
    <dbReference type="NCBI Taxonomy" id="1458985"/>
    <lineage>
        <taxon>Bacteria</taxon>
        <taxon>Bacillati</taxon>
        <taxon>Cyanobacteriota</taxon>
        <taxon>Cyanophyceae</taxon>
        <taxon>Coleofasciculales</taxon>
        <taxon>Coleofasciculaceae</taxon>
        <taxon>Moorena</taxon>
    </lineage>
</organism>
<dbReference type="KEGG" id="mpro:BJP34_28775"/>
<accession>A0A1D8TZB4</accession>
<dbReference type="EMBL" id="CP017599">
    <property type="protein sequence ID" value="AOX02904.1"/>
    <property type="molecule type" value="Genomic_DNA"/>
</dbReference>
<name>A0A1D8TZB4_9CYAN</name>
<dbReference type="AlphaFoldDB" id="A0A1D8TZB4"/>
<dbReference type="CDD" id="cd00085">
    <property type="entry name" value="HNHc"/>
    <property type="match status" value="1"/>
</dbReference>
<evidence type="ECO:0000313" key="2">
    <source>
        <dbReference type="EMBL" id="AOX02904.1"/>
    </source>
</evidence>
<evidence type="ECO:0000259" key="1">
    <source>
        <dbReference type="SMART" id="SM00507"/>
    </source>
</evidence>
<evidence type="ECO:0000313" key="3">
    <source>
        <dbReference type="Proteomes" id="UP000177870"/>
    </source>
</evidence>
<reference evidence="3" key="1">
    <citation type="submission" date="2016-10" db="EMBL/GenBank/DDBJ databases">
        <title>Comparative genomics uncovers the prolific and rare metabolic potential of the cyanobacterial genus Moorea.</title>
        <authorList>
            <person name="Leao T."/>
            <person name="Castelao G."/>
            <person name="Korobeynikov A."/>
            <person name="Monroe E.A."/>
            <person name="Podell S."/>
            <person name="Glukhov E."/>
            <person name="Allen E."/>
            <person name="Gerwick W.H."/>
            <person name="Gerwick L."/>
        </authorList>
    </citation>
    <scope>NUCLEOTIDE SEQUENCE [LARGE SCALE GENOMIC DNA]</scope>
    <source>
        <strain evidence="3">PAL-8-15-08-1</strain>
    </source>
</reference>
<dbReference type="GO" id="GO:0008270">
    <property type="term" value="F:zinc ion binding"/>
    <property type="evidence" value="ECO:0007669"/>
    <property type="project" value="InterPro"/>
</dbReference>
<gene>
    <name evidence="2" type="ORF">BJP34_28775</name>
</gene>
<dbReference type="InterPro" id="IPR003615">
    <property type="entry name" value="HNH_nuc"/>
</dbReference>
<dbReference type="Proteomes" id="UP000177870">
    <property type="component" value="Chromosome"/>
</dbReference>
<dbReference type="InterPro" id="IPR002711">
    <property type="entry name" value="HNH"/>
</dbReference>
<dbReference type="OrthoDB" id="468044at2"/>
<dbReference type="Gene3D" id="1.10.30.50">
    <property type="match status" value="1"/>
</dbReference>
<dbReference type="RefSeq" id="WP_070395299.1">
    <property type="nucleotide sequence ID" value="NZ_CP017599.1"/>
</dbReference>
<protein>
    <recommendedName>
        <fullName evidence="1">HNH nuclease domain-containing protein</fullName>
    </recommendedName>
</protein>